<accession>A0A067SK23</accession>
<proteinExistence type="predicted"/>
<organism evidence="2 3">
    <name type="scientific">Galerina marginata (strain CBS 339.88)</name>
    <dbReference type="NCBI Taxonomy" id="685588"/>
    <lineage>
        <taxon>Eukaryota</taxon>
        <taxon>Fungi</taxon>
        <taxon>Dikarya</taxon>
        <taxon>Basidiomycota</taxon>
        <taxon>Agaricomycotina</taxon>
        <taxon>Agaricomycetes</taxon>
        <taxon>Agaricomycetidae</taxon>
        <taxon>Agaricales</taxon>
        <taxon>Agaricineae</taxon>
        <taxon>Strophariaceae</taxon>
        <taxon>Galerina</taxon>
    </lineage>
</organism>
<evidence type="ECO:0000313" key="2">
    <source>
        <dbReference type="EMBL" id="KDR71300.1"/>
    </source>
</evidence>
<name>A0A067SK23_GALM3</name>
<evidence type="ECO:0000313" key="3">
    <source>
        <dbReference type="Proteomes" id="UP000027222"/>
    </source>
</evidence>
<keyword evidence="3" id="KW-1185">Reference proteome</keyword>
<dbReference type="AlphaFoldDB" id="A0A067SK23"/>
<dbReference type="EMBL" id="KL142393">
    <property type="protein sequence ID" value="KDR71300.1"/>
    <property type="molecule type" value="Genomic_DNA"/>
</dbReference>
<sequence>MSDFVASVITPEPYGYAGFSGATLQTALSPFGKNAVLWWIQIQQNTKIPVALEVNNSASAVLKPSKNADEYIVVQLSHPSRRKCGRDDLTNVVYSLNLFFSHISLPELFSPRWRKARKPTSPLGILESRDITYSWSDNAQQCHTPSQRNEEGFNSDRH</sequence>
<feature type="region of interest" description="Disordered" evidence="1">
    <location>
        <begin position="139"/>
        <end position="158"/>
    </location>
</feature>
<evidence type="ECO:0000256" key="1">
    <source>
        <dbReference type="SAM" id="MobiDB-lite"/>
    </source>
</evidence>
<feature type="compositionally biased region" description="Basic and acidic residues" evidence="1">
    <location>
        <begin position="148"/>
        <end position="158"/>
    </location>
</feature>
<dbReference type="HOGENOM" id="CLU_1669506_0_0_1"/>
<protein>
    <submittedName>
        <fullName evidence="2">Uncharacterized protein</fullName>
    </submittedName>
</protein>
<reference evidence="3" key="1">
    <citation type="journal article" date="2014" name="Proc. Natl. Acad. Sci. U.S.A.">
        <title>Extensive sampling of basidiomycete genomes demonstrates inadequacy of the white-rot/brown-rot paradigm for wood decay fungi.</title>
        <authorList>
            <person name="Riley R."/>
            <person name="Salamov A.A."/>
            <person name="Brown D.W."/>
            <person name="Nagy L.G."/>
            <person name="Floudas D."/>
            <person name="Held B.W."/>
            <person name="Levasseur A."/>
            <person name="Lombard V."/>
            <person name="Morin E."/>
            <person name="Otillar R."/>
            <person name="Lindquist E.A."/>
            <person name="Sun H."/>
            <person name="LaButti K.M."/>
            <person name="Schmutz J."/>
            <person name="Jabbour D."/>
            <person name="Luo H."/>
            <person name="Baker S.E."/>
            <person name="Pisabarro A.G."/>
            <person name="Walton J.D."/>
            <person name="Blanchette R.A."/>
            <person name="Henrissat B."/>
            <person name="Martin F."/>
            <person name="Cullen D."/>
            <person name="Hibbett D.S."/>
            <person name="Grigoriev I.V."/>
        </authorList>
    </citation>
    <scope>NUCLEOTIDE SEQUENCE [LARGE SCALE GENOMIC DNA]</scope>
    <source>
        <strain evidence="3">CBS 339.88</strain>
    </source>
</reference>
<dbReference type="Proteomes" id="UP000027222">
    <property type="component" value="Unassembled WGS sequence"/>
</dbReference>
<gene>
    <name evidence="2" type="ORF">GALMADRAFT_281897</name>
</gene>